<accession>A0ABW1LBN7</accession>
<dbReference type="RefSeq" id="WP_377736211.1">
    <property type="nucleotide sequence ID" value="NZ_JBHSRI010000038.1"/>
</dbReference>
<dbReference type="SUPFAM" id="SSF55729">
    <property type="entry name" value="Acyl-CoA N-acyltransferases (Nat)"/>
    <property type="match status" value="1"/>
</dbReference>
<gene>
    <name evidence="2" type="ORF">ACFPYN_18215</name>
</gene>
<organism evidence="2 3">
    <name type="scientific">Paenisporosarcina macmurdoensis</name>
    <dbReference type="NCBI Taxonomy" id="212659"/>
    <lineage>
        <taxon>Bacteria</taxon>
        <taxon>Bacillati</taxon>
        <taxon>Bacillota</taxon>
        <taxon>Bacilli</taxon>
        <taxon>Bacillales</taxon>
        <taxon>Caryophanaceae</taxon>
        <taxon>Paenisporosarcina</taxon>
    </lineage>
</organism>
<dbReference type="Proteomes" id="UP001596170">
    <property type="component" value="Unassembled WGS sequence"/>
</dbReference>
<keyword evidence="3" id="KW-1185">Reference proteome</keyword>
<feature type="domain" description="N-acetyltransferase" evidence="1">
    <location>
        <begin position="132"/>
        <end position="263"/>
    </location>
</feature>
<name>A0ABW1LBN7_9BACL</name>
<dbReference type="PROSITE" id="PS51186">
    <property type="entry name" value="GNAT"/>
    <property type="match status" value="1"/>
</dbReference>
<comment type="caution">
    <text evidence="2">The sequence shown here is derived from an EMBL/GenBank/DDBJ whole genome shotgun (WGS) entry which is preliminary data.</text>
</comment>
<evidence type="ECO:0000259" key="1">
    <source>
        <dbReference type="PROSITE" id="PS51186"/>
    </source>
</evidence>
<evidence type="ECO:0000313" key="2">
    <source>
        <dbReference type="EMBL" id="MFC6041345.1"/>
    </source>
</evidence>
<dbReference type="Gene3D" id="3.40.630.30">
    <property type="match status" value="1"/>
</dbReference>
<dbReference type="EMBL" id="JBHSRI010000038">
    <property type="protein sequence ID" value="MFC6041345.1"/>
    <property type="molecule type" value="Genomic_DNA"/>
</dbReference>
<dbReference type="InterPro" id="IPR016181">
    <property type="entry name" value="Acyl_CoA_acyltransferase"/>
</dbReference>
<proteinExistence type="predicted"/>
<sequence length="263" mass="29661">MIRQLIETDRQQTLDFVSQRPAENVFIIGDIEGYGFHSTIQTLWGDFNDQGNLRSVLLKYDKNFIIYAPEDFDAKGLATIINTDSSFSYLSGIEEMVNKLIPYITAQPKKPRVLYYAKCESAELLPTIPSEITVERARVDDAQDIITMMKAIPEFAEGNYSVEHKQVSLEKGLARAYFIKEQGTIISSASSTAENSQSAMIVGVGTLPEHQKRGLATYCMSKLCRELLAENKMLCLFYDNPSAGAIYKRIGFVDIGKWSMWTY</sequence>
<evidence type="ECO:0000313" key="3">
    <source>
        <dbReference type="Proteomes" id="UP001596170"/>
    </source>
</evidence>
<dbReference type="InterPro" id="IPR000182">
    <property type="entry name" value="GNAT_dom"/>
</dbReference>
<dbReference type="InterPro" id="IPR027365">
    <property type="entry name" value="GNAT_acetyltra_YdfB-like"/>
</dbReference>
<dbReference type="Pfam" id="PF12746">
    <property type="entry name" value="GNAT_acetyltran"/>
    <property type="match status" value="1"/>
</dbReference>
<reference evidence="3" key="1">
    <citation type="journal article" date="2019" name="Int. J. Syst. Evol. Microbiol.">
        <title>The Global Catalogue of Microorganisms (GCM) 10K type strain sequencing project: providing services to taxonomists for standard genome sequencing and annotation.</title>
        <authorList>
            <consortium name="The Broad Institute Genomics Platform"/>
            <consortium name="The Broad Institute Genome Sequencing Center for Infectious Disease"/>
            <person name="Wu L."/>
            <person name="Ma J."/>
        </authorList>
    </citation>
    <scope>NUCLEOTIDE SEQUENCE [LARGE SCALE GENOMIC DNA]</scope>
    <source>
        <strain evidence="3">CCUG 54527</strain>
    </source>
</reference>
<protein>
    <submittedName>
        <fullName evidence="2">GNAT family N-acetyltransferase</fullName>
    </submittedName>
</protein>